<proteinExistence type="inferred from homology"/>
<comment type="similarity">
    <text evidence="3">Belongs to the PsaE family.</text>
</comment>
<evidence type="ECO:0000256" key="10">
    <source>
        <dbReference type="SAM" id="SignalP"/>
    </source>
</evidence>
<keyword evidence="10" id="KW-0732">Signal</keyword>
<feature type="chain" id="PRO_5033015706" description="Protein kinase domain-containing protein" evidence="10">
    <location>
        <begin position="21"/>
        <end position="667"/>
    </location>
</feature>
<keyword evidence="8" id="KW-0472">Membrane</keyword>
<feature type="signal peptide" evidence="10">
    <location>
        <begin position="1"/>
        <end position="20"/>
    </location>
</feature>
<feature type="region of interest" description="Disordered" evidence="9">
    <location>
        <begin position="35"/>
        <end position="57"/>
    </location>
</feature>
<dbReference type="GO" id="GO:0009538">
    <property type="term" value="C:photosystem I reaction center"/>
    <property type="evidence" value="ECO:0007669"/>
    <property type="project" value="InterPro"/>
</dbReference>
<dbReference type="AlphaFoldDB" id="A0A812Q512"/>
<keyword evidence="13" id="KW-1185">Reference proteome</keyword>
<dbReference type="InterPro" id="IPR051681">
    <property type="entry name" value="Ser/Thr_Kinases-Pseudokinases"/>
</dbReference>
<feature type="compositionally biased region" description="Polar residues" evidence="9">
    <location>
        <begin position="139"/>
        <end position="151"/>
    </location>
</feature>
<dbReference type="Gene3D" id="2.30.30.50">
    <property type="match status" value="1"/>
</dbReference>
<dbReference type="Pfam" id="PF02427">
    <property type="entry name" value="PSI_PsaE"/>
    <property type="match status" value="1"/>
</dbReference>
<evidence type="ECO:0000313" key="12">
    <source>
        <dbReference type="EMBL" id="CAE7356973.1"/>
    </source>
</evidence>
<comment type="caution">
    <text evidence="12">The sequence shown here is derived from an EMBL/GenBank/DDBJ whole genome shotgun (WGS) entry which is preliminary data.</text>
</comment>
<dbReference type="PANTHER" id="PTHR44329:SF298">
    <property type="entry name" value="MIXED LINEAGE KINASE DOMAIN-LIKE PROTEIN"/>
    <property type="match status" value="1"/>
</dbReference>
<dbReference type="Pfam" id="PF00069">
    <property type="entry name" value="Pkinase"/>
    <property type="match status" value="1"/>
</dbReference>
<keyword evidence="6" id="KW-0603">Photosystem I</keyword>
<dbReference type="Gene3D" id="1.10.510.10">
    <property type="entry name" value="Transferase(Phosphotransferase) domain 1"/>
    <property type="match status" value="1"/>
</dbReference>
<dbReference type="InterPro" id="IPR013761">
    <property type="entry name" value="SAM/pointed_sf"/>
</dbReference>
<dbReference type="InterPro" id="IPR008990">
    <property type="entry name" value="Elect_transpt_acc-like_dom_sf"/>
</dbReference>
<comment type="subcellular location">
    <subcellularLocation>
        <location evidence="2">Membrane</location>
        <topology evidence="2">Peripheral membrane protein</topology>
    </subcellularLocation>
</comment>
<dbReference type="Gene3D" id="3.30.200.20">
    <property type="entry name" value="Phosphorylase Kinase, domain 1"/>
    <property type="match status" value="1"/>
</dbReference>
<dbReference type="GO" id="GO:0015979">
    <property type="term" value="P:photosynthesis"/>
    <property type="evidence" value="ECO:0007669"/>
    <property type="project" value="UniProtKB-KW"/>
</dbReference>
<dbReference type="Gene3D" id="1.10.150.50">
    <property type="entry name" value="Transcription Factor, Ets-1"/>
    <property type="match status" value="1"/>
</dbReference>
<dbReference type="SMART" id="SM00220">
    <property type="entry name" value="S_TKc"/>
    <property type="match status" value="1"/>
</dbReference>
<feature type="compositionally biased region" description="Basic and acidic residues" evidence="9">
    <location>
        <begin position="228"/>
        <end position="252"/>
    </location>
</feature>
<dbReference type="GO" id="GO:0005524">
    <property type="term" value="F:ATP binding"/>
    <property type="evidence" value="ECO:0007669"/>
    <property type="project" value="UniProtKB-KW"/>
</dbReference>
<dbReference type="InterPro" id="IPR000719">
    <property type="entry name" value="Prot_kinase_dom"/>
</dbReference>
<evidence type="ECO:0000256" key="8">
    <source>
        <dbReference type="ARBA" id="ARBA00023136"/>
    </source>
</evidence>
<dbReference type="InterPro" id="IPR008271">
    <property type="entry name" value="Ser/Thr_kinase_AS"/>
</dbReference>
<keyword evidence="5" id="KW-0547">Nucleotide-binding</keyword>
<feature type="region of interest" description="Disordered" evidence="9">
    <location>
        <begin position="139"/>
        <end position="200"/>
    </location>
</feature>
<name>A0A812Q512_9DINO</name>
<feature type="region of interest" description="Disordered" evidence="9">
    <location>
        <begin position="222"/>
        <end position="290"/>
    </location>
</feature>
<accession>A0A812Q512</accession>
<evidence type="ECO:0000256" key="9">
    <source>
        <dbReference type="SAM" id="MobiDB-lite"/>
    </source>
</evidence>
<protein>
    <recommendedName>
        <fullName evidence="11">Protein kinase domain-containing protein</fullName>
    </recommendedName>
</protein>
<feature type="compositionally biased region" description="Polar residues" evidence="9">
    <location>
        <begin position="169"/>
        <end position="180"/>
    </location>
</feature>
<dbReference type="SUPFAM" id="SSF56112">
    <property type="entry name" value="Protein kinase-like (PK-like)"/>
    <property type="match status" value="1"/>
</dbReference>
<dbReference type="GO" id="GO:0004674">
    <property type="term" value="F:protein serine/threonine kinase activity"/>
    <property type="evidence" value="ECO:0007669"/>
    <property type="project" value="TreeGrafter"/>
</dbReference>
<dbReference type="PROSITE" id="PS00108">
    <property type="entry name" value="PROTEIN_KINASE_ST"/>
    <property type="match status" value="1"/>
</dbReference>
<evidence type="ECO:0000256" key="7">
    <source>
        <dbReference type="ARBA" id="ARBA00022840"/>
    </source>
</evidence>
<evidence type="ECO:0000256" key="4">
    <source>
        <dbReference type="ARBA" id="ARBA00022531"/>
    </source>
</evidence>
<evidence type="ECO:0000256" key="2">
    <source>
        <dbReference type="ARBA" id="ARBA00004170"/>
    </source>
</evidence>
<evidence type="ECO:0000256" key="6">
    <source>
        <dbReference type="ARBA" id="ARBA00022836"/>
    </source>
</evidence>
<evidence type="ECO:0000256" key="3">
    <source>
        <dbReference type="ARBA" id="ARBA00007501"/>
    </source>
</evidence>
<evidence type="ECO:0000259" key="11">
    <source>
        <dbReference type="PROSITE" id="PS50011"/>
    </source>
</evidence>
<organism evidence="12 13">
    <name type="scientific">Symbiodinium necroappetens</name>
    <dbReference type="NCBI Taxonomy" id="1628268"/>
    <lineage>
        <taxon>Eukaryota</taxon>
        <taxon>Sar</taxon>
        <taxon>Alveolata</taxon>
        <taxon>Dinophyceae</taxon>
        <taxon>Suessiales</taxon>
        <taxon>Symbiodiniaceae</taxon>
        <taxon>Symbiodinium</taxon>
    </lineage>
</organism>
<keyword evidence="7" id="KW-0067">ATP-binding</keyword>
<evidence type="ECO:0000256" key="5">
    <source>
        <dbReference type="ARBA" id="ARBA00022741"/>
    </source>
</evidence>
<feature type="domain" description="Protein kinase" evidence="11">
    <location>
        <begin position="395"/>
        <end position="667"/>
    </location>
</feature>
<gene>
    <name evidence="12" type="ORF">SNEC2469_LOCUS9357</name>
</gene>
<dbReference type="InterPro" id="IPR011009">
    <property type="entry name" value="Kinase-like_dom_sf"/>
</dbReference>
<dbReference type="OrthoDB" id="448821at2759"/>
<dbReference type="InterPro" id="IPR003375">
    <property type="entry name" value="PSI_PsaE"/>
</dbReference>
<sequence length="667" mass="73125">MARQRTVLALAMALAALCYSVGFVGQGMQPTGRVPQTAARAEAKKAPKKKAKGPWVGPKKGSWVKILRPESYWFQQRGQVVNVNQKPEVKYPVTVKFDSVNYANVNTNGYALWEVIEAPAPGPGEATFCGGGFMGQRITSPSGTSMGQATPMQYGVVNGPVGSDRRSSSESGNTASFTETSGRRFSPSSPNGHVARKPTDSAEGGFVFSMYEENDLISPQVSRIHGRTIPEEKQSSFDLDGGKVRNGSKEATWEPGSAQSQTLPGGRRISEDPVAPLPPAASKASKRPQTIRKSPLLWTEDELAAFMGCLGLSTDICQRVMGRKIKGASQLLSMTDAQLRKYLGLVTPVERLVVRHALKRLLDAARWENNVCGHKGMDILSDSVLSHYIVPKEELTLVSRISQGGYGTVYRGVLEPKVDRAGGTFQARRTHLVAVKDMKGERRVQLYELLKEACVMASLSHPNICTFVGVSMDPEKKRHYIISELMDCSLFDMIHQPYKLRWHGELTVALSLSLGTGIISGICYIHQKNLVHADLKSSNILIDYTSSSRHPVPRICDFGHAAVRCHPSPHHRCGTPHWASPEVLRGEALGPAADIYSFGVMLWEMLTQKLPHKDMSFGQVLASVGWAGSTPDMAQLPELPKEVNRIIKETREDHNTEKYSEKGPVEA</sequence>
<dbReference type="SUPFAM" id="SSF50090">
    <property type="entry name" value="Electron transport accessory proteins"/>
    <property type="match status" value="1"/>
</dbReference>
<dbReference type="EMBL" id="CAJNJA010015142">
    <property type="protein sequence ID" value="CAE7356973.1"/>
    <property type="molecule type" value="Genomic_DNA"/>
</dbReference>
<evidence type="ECO:0000256" key="1">
    <source>
        <dbReference type="ARBA" id="ARBA00001993"/>
    </source>
</evidence>
<keyword evidence="4" id="KW-0602">Photosynthesis</keyword>
<comment type="function">
    <text evidence="1">Stabilizes the interaction between PsaC and the PSI core, assists the docking of the ferredoxin to PSI and interacts with ferredoxin-NADP oxidoreductase.</text>
</comment>
<dbReference type="PROSITE" id="PS50011">
    <property type="entry name" value="PROTEIN_KINASE_DOM"/>
    <property type="match status" value="1"/>
</dbReference>
<evidence type="ECO:0000313" key="13">
    <source>
        <dbReference type="Proteomes" id="UP000601435"/>
    </source>
</evidence>
<dbReference type="PANTHER" id="PTHR44329">
    <property type="entry name" value="SERINE/THREONINE-PROTEIN KINASE TNNI3K-RELATED"/>
    <property type="match status" value="1"/>
</dbReference>
<dbReference type="Proteomes" id="UP000601435">
    <property type="component" value="Unassembled WGS sequence"/>
</dbReference>
<reference evidence="12" key="1">
    <citation type="submission" date="2021-02" db="EMBL/GenBank/DDBJ databases">
        <authorList>
            <person name="Dougan E. K."/>
            <person name="Rhodes N."/>
            <person name="Thang M."/>
            <person name="Chan C."/>
        </authorList>
    </citation>
    <scope>NUCLEOTIDE SEQUENCE</scope>
</reference>